<dbReference type="Proteomes" id="UP000068382">
    <property type="component" value="Unassembled WGS sequence"/>
</dbReference>
<feature type="domain" description="Carboxyltransferase" evidence="4">
    <location>
        <begin position="18"/>
        <end position="222"/>
    </location>
</feature>
<keyword evidence="5" id="KW-0808">Transferase</keyword>
<evidence type="ECO:0000313" key="6">
    <source>
        <dbReference type="Proteomes" id="UP000068382"/>
    </source>
</evidence>
<dbReference type="AlphaFoldDB" id="A0A132BYG4"/>
<dbReference type="PATRIC" id="fig|1768241.3.peg.1721"/>
<protein>
    <submittedName>
        <fullName evidence="5">Kinase A inhibitor</fullName>
    </submittedName>
</protein>
<dbReference type="SUPFAM" id="SSF50891">
    <property type="entry name" value="Cyclophilin-like"/>
    <property type="match status" value="1"/>
</dbReference>
<evidence type="ECO:0000313" key="5">
    <source>
        <dbReference type="EMBL" id="KUP93431.1"/>
    </source>
</evidence>
<dbReference type="GO" id="GO:0005524">
    <property type="term" value="F:ATP binding"/>
    <property type="evidence" value="ECO:0007669"/>
    <property type="project" value="UniProtKB-KW"/>
</dbReference>
<sequence>MTDKRLVSPPEPEPQGWPRVVNAGFDGLVVRFADRLSEPANRAALAFRAALEQQSWSAVEETSTSLVSTYLRFDPLGTDHGAMATRVADLLASRDWYEAALPEGRRLWRVPTVFGTDLGPQLAEAAAVAGLTVDDAIAQISQTRLRVQTIGFAPGQPYLGELPEAFDIPRQTALTPEVPEGAVVVAIRQIVLFSVTTPTGWRHIGQTRFRLFRPDDANPFVLRPGDEVLFEPISAERYGALAGDGAAGGATAEALT</sequence>
<dbReference type="Gene3D" id="3.30.1360.40">
    <property type="match status" value="1"/>
</dbReference>
<dbReference type="InterPro" id="IPR010016">
    <property type="entry name" value="PxpB"/>
</dbReference>
<keyword evidence="5" id="KW-0418">Kinase</keyword>
<keyword evidence="3" id="KW-0067">ATP-binding</keyword>
<keyword evidence="1" id="KW-0547">Nucleotide-binding</keyword>
<dbReference type="Pfam" id="PF02682">
    <property type="entry name" value="CT_C_D"/>
    <property type="match status" value="1"/>
</dbReference>
<dbReference type="PANTHER" id="PTHR34698:SF2">
    <property type="entry name" value="5-OXOPROLINASE SUBUNIT B"/>
    <property type="match status" value="1"/>
</dbReference>
<dbReference type="GO" id="GO:0016787">
    <property type="term" value="F:hydrolase activity"/>
    <property type="evidence" value="ECO:0007669"/>
    <property type="project" value="UniProtKB-KW"/>
</dbReference>
<dbReference type="SUPFAM" id="SSF160467">
    <property type="entry name" value="PH0987 N-terminal domain-like"/>
    <property type="match status" value="1"/>
</dbReference>
<dbReference type="Gene3D" id="2.40.100.10">
    <property type="entry name" value="Cyclophilin-like"/>
    <property type="match status" value="1"/>
</dbReference>
<organism evidence="5 6">
    <name type="scientific">Tritonibacter horizontis</name>
    <dbReference type="NCBI Taxonomy" id="1768241"/>
    <lineage>
        <taxon>Bacteria</taxon>
        <taxon>Pseudomonadati</taxon>
        <taxon>Pseudomonadota</taxon>
        <taxon>Alphaproteobacteria</taxon>
        <taxon>Rhodobacterales</taxon>
        <taxon>Paracoccaceae</taxon>
        <taxon>Tritonibacter</taxon>
    </lineage>
</organism>
<proteinExistence type="predicted"/>
<keyword evidence="6" id="KW-1185">Reference proteome</keyword>
<dbReference type="PANTHER" id="PTHR34698">
    <property type="entry name" value="5-OXOPROLINASE SUBUNIT B"/>
    <property type="match status" value="1"/>
</dbReference>
<dbReference type="SMART" id="SM00796">
    <property type="entry name" value="AHS1"/>
    <property type="match status" value="1"/>
</dbReference>
<accession>A0A132BYG4</accession>
<dbReference type="InterPro" id="IPR029000">
    <property type="entry name" value="Cyclophilin-like_dom_sf"/>
</dbReference>
<name>A0A132BYG4_9RHOB</name>
<dbReference type="GO" id="GO:0016301">
    <property type="term" value="F:kinase activity"/>
    <property type="evidence" value="ECO:0007669"/>
    <property type="project" value="UniProtKB-KW"/>
</dbReference>
<reference evidence="5 6" key="1">
    <citation type="submission" date="2015-12" db="EMBL/GenBank/DDBJ databases">
        <title>Genome sequence of the marine Rhodobacteraceae strain O3.65, Candidatus Tritonibacter horizontis.</title>
        <authorList>
            <person name="Poehlein A."/>
            <person name="Giebel H.A."/>
            <person name="Voget S."/>
            <person name="Brinkhoff T."/>
        </authorList>
    </citation>
    <scope>NUCLEOTIDE SEQUENCE [LARGE SCALE GENOMIC DNA]</scope>
    <source>
        <strain evidence="5 6">O3.65</strain>
    </source>
</reference>
<dbReference type="RefSeq" id="WP_068241937.1">
    <property type="nucleotide sequence ID" value="NZ_LPUY01000052.1"/>
</dbReference>
<evidence type="ECO:0000256" key="3">
    <source>
        <dbReference type="ARBA" id="ARBA00022840"/>
    </source>
</evidence>
<dbReference type="InterPro" id="IPR003833">
    <property type="entry name" value="CT_C_D"/>
</dbReference>
<evidence type="ECO:0000256" key="1">
    <source>
        <dbReference type="ARBA" id="ARBA00022741"/>
    </source>
</evidence>
<dbReference type="OrthoDB" id="9778567at2"/>
<gene>
    <name evidence="5" type="primary">kipI</name>
    <name evidence="5" type="ORF">TRIHO_16390</name>
</gene>
<keyword evidence="2" id="KW-0378">Hydrolase</keyword>
<evidence type="ECO:0000259" key="4">
    <source>
        <dbReference type="SMART" id="SM00796"/>
    </source>
</evidence>
<comment type="caution">
    <text evidence="5">The sequence shown here is derived from an EMBL/GenBank/DDBJ whole genome shotgun (WGS) entry which is preliminary data.</text>
</comment>
<evidence type="ECO:0000256" key="2">
    <source>
        <dbReference type="ARBA" id="ARBA00022801"/>
    </source>
</evidence>
<dbReference type="EMBL" id="LPUY01000052">
    <property type="protein sequence ID" value="KUP93431.1"/>
    <property type="molecule type" value="Genomic_DNA"/>
</dbReference>